<name>A0A411HIC6_9GAMM</name>
<dbReference type="RefSeq" id="WP_129832538.1">
    <property type="nucleotide sequence ID" value="NZ_CP035704.1"/>
</dbReference>
<dbReference type="AlphaFoldDB" id="A0A411HIC6"/>
<evidence type="ECO:0000313" key="2">
    <source>
        <dbReference type="Proteomes" id="UP000291562"/>
    </source>
</evidence>
<accession>A0A411HIC6</accession>
<evidence type="ECO:0000313" key="1">
    <source>
        <dbReference type="EMBL" id="QBB70279.1"/>
    </source>
</evidence>
<dbReference type="OrthoDB" id="7870498at2"/>
<sequence length="75" mass="8377">MLETVDTTAQTAPSHDASVATTIRQPAAYHARSNTPVTRIDSRELLQGHRELVIEHVGLEYRLQVTRNGKLILTK</sequence>
<proteinExistence type="predicted"/>
<dbReference type="Proteomes" id="UP000291562">
    <property type="component" value="Chromosome"/>
</dbReference>
<dbReference type="Gene3D" id="2.10.70.10">
    <property type="entry name" value="Complement Module, domain 1"/>
    <property type="match status" value="1"/>
</dbReference>
<dbReference type="Pfam" id="PF10636">
    <property type="entry name" value="hemP"/>
    <property type="match status" value="1"/>
</dbReference>
<dbReference type="EMBL" id="CP035704">
    <property type="protein sequence ID" value="QBB70279.1"/>
    <property type="molecule type" value="Genomic_DNA"/>
</dbReference>
<organism evidence="1 2">
    <name type="scientific">Pseudolysobacter antarcticus</name>
    <dbReference type="NCBI Taxonomy" id="2511995"/>
    <lineage>
        <taxon>Bacteria</taxon>
        <taxon>Pseudomonadati</taxon>
        <taxon>Pseudomonadota</taxon>
        <taxon>Gammaproteobacteria</taxon>
        <taxon>Lysobacterales</taxon>
        <taxon>Rhodanobacteraceae</taxon>
        <taxon>Pseudolysobacter</taxon>
    </lineage>
</organism>
<protein>
    <submittedName>
        <fullName evidence="1">Hemin uptake protein HemP</fullName>
    </submittedName>
</protein>
<keyword evidence="2" id="KW-1185">Reference proteome</keyword>
<gene>
    <name evidence="1" type="primary">hemP</name>
    <name evidence="1" type="ORF">ELE36_07835</name>
</gene>
<dbReference type="KEGG" id="xbc:ELE36_07835"/>
<dbReference type="InterPro" id="IPR019600">
    <property type="entry name" value="Hemin_uptake_protein_HemP"/>
</dbReference>
<reference evidence="1 2" key="1">
    <citation type="submission" date="2019-01" db="EMBL/GenBank/DDBJ databases">
        <title>Pseudolysobacter antarctica gen. nov., sp. nov., isolated from Fildes Peninsula, Antarctica.</title>
        <authorList>
            <person name="Wei Z."/>
            <person name="Peng F."/>
        </authorList>
    </citation>
    <scope>NUCLEOTIDE SEQUENCE [LARGE SCALE GENOMIC DNA]</scope>
    <source>
        <strain evidence="1 2">AQ6-296</strain>
    </source>
</reference>